<dbReference type="KEGG" id="mbas:ALGA_3685"/>
<feature type="domain" description="DUF4145" evidence="1">
    <location>
        <begin position="95"/>
        <end position="175"/>
    </location>
</feature>
<dbReference type="AlphaFoldDB" id="A0A1Y1CNI9"/>
<evidence type="ECO:0000259" key="1">
    <source>
        <dbReference type="Pfam" id="PF13643"/>
    </source>
</evidence>
<evidence type="ECO:0000313" key="3">
    <source>
        <dbReference type="Proteomes" id="UP000218267"/>
    </source>
</evidence>
<proteinExistence type="predicted"/>
<reference evidence="2 3" key="1">
    <citation type="journal article" date="2018" name="Mar. Genomics">
        <title>Complete genome sequence of Marinifilaceae bacterium strain SPP2, isolated from the Antarctic marine sediment.</title>
        <authorList>
            <person name="Watanabe M."/>
            <person name="Kojima H."/>
            <person name="Fukui M."/>
        </authorList>
    </citation>
    <scope>NUCLEOTIDE SEQUENCE [LARGE SCALE GENOMIC DNA]</scope>
    <source>
        <strain evidence="2 3">SPP2</strain>
    </source>
</reference>
<dbReference type="RefSeq" id="WP_096431885.1">
    <property type="nucleotide sequence ID" value="NZ_AP018042.1"/>
</dbReference>
<accession>A0A1Y1CNI9</accession>
<dbReference type="OrthoDB" id="1417974at2"/>
<organism evidence="2 3">
    <name type="scientific">Labilibaculum antarcticum</name>
    <dbReference type="NCBI Taxonomy" id="1717717"/>
    <lineage>
        <taxon>Bacteria</taxon>
        <taxon>Pseudomonadati</taxon>
        <taxon>Bacteroidota</taxon>
        <taxon>Bacteroidia</taxon>
        <taxon>Marinilabiliales</taxon>
        <taxon>Marinifilaceae</taxon>
        <taxon>Labilibaculum</taxon>
    </lineage>
</organism>
<protein>
    <recommendedName>
        <fullName evidence="1">DUF4145 domain-containing protein</fullName>
    </recommendedName>
</protein>
<dbReference type="Proteomes" id="UP000218267">
    <property type="component" value="Chromosome"/>
</dbReference>
<gene>
    <name evidence="2" type="ORF">ALGA_3685</name>
</gene>
<name>A0A1Y1CNI9_9BACT</name>
<dbReference type="EMBL" id="AP018042">
    <property type="protein sequence ID" value="BAX81977.1"/>
    <property type="molecule type" value="Genomic_DNA"/>
</dbReference>
<evidence type="ECO:0000313" key="2">
    <source>
        <dbReference type="EMBL" id="BAX81977.1"/>
    </source>
</evidence>
<dbReference type="InterPro" id="IPR025285">
    <property type="entry name" value="DUF4145"/>
</dbReference>
<keyword evidence="3" id="KW-1185">Reference proteome</keyword>
<sequence length="201" mass="22071">MPNLSTQLILDRCPHCKIAHPSLHTSSEFTTKDFKGGHIRCWMTYRCTQCGGVVLASSPNSNGHITEMYPESKIVDSVIPEPAKEYLKQAINSLHAPSASIMVAASSIDAMLKTKGYTEGGLYPRINKAATDHLITDEMAKWAHQVRLGANGQRHADGDYEMPTQEEAQRLIDFTQALAEFLFVLPAKVEQGVASTTPTEV</sequence>
<reference evidence="3" key="2">
    <citation type="journal article" date="2020" name="Antonie Van Leeuwenhoek">
        <title>Labilibaculum antarcticum sp. nov., a novel facultative anaerobic, psychrotorelant bacterium isolated from marine sediment of Antarctica.</title>
        <authorList>
            <person name="Watanabe M."/>
            <person name="Kojima H."/>
            <person name="Fukui M."/>
        </authorList>
    </citation>
    <scope>NUCLEOTIDE SEQUENCE [LARGE SCALE GENOMIC DNA]</scope>
    <source>
        <strain evidence="3">SPP2</strain>
    </source>
</reference>
<dbReference type="Pfam" id="PF13643">
    <property type="entry name" value="DUF4145"/>
    <property type="match status" value="1"/>
</dbReference>